<dbReference type="OrthoDB" id="79480at2759"/>
<sequence>MSNELEVINIDDPPVDVIIIDENSNQEQSTPNKKNSIPSFDTKTPNTIEKLLVSKDSNLNTPTKPKTSNQLAKEEQKRLNQLKREKEKEERERVKEEEKKIKEEKRLQREEEKRKRDEEKERIKRENENKREQLKREKEERELKKIEERLKREAEKEAKKLEEERKKQEEETKKQKSMISNFFKPKSVIKSSIITNITKEDDEKNDYEKYNKFYIKENTSLYNFQLNNSKLIEEKSLFDSGINSNSIDSTNLKSFFQNQLNSIEIDKNSAISIHESNNLDAELTMKFIRFYENMKIYIGTFTKPINPSLALSPFDSNENSGFIDWDFEADEQEEGEGEDIEDDDEELDDELDEDEDLKDFLDEEEENKSSRKILGPLIPIVHWGNNNDNNSCDEIYKIEILKSNVSFPICPKTDYWSETKSSIKDGNSLQISSSLSSSSSPSSIFETQSSTIDQPKVKKPKSLITTLEDLKIFKQKVHGSGYTLPTMVEILKEELPKYTKSTIENTLKTLAKKVGPKPTERKWEIDETQFASLV</sequence>
<evidence type="ECO:0000259" key="3">
    <source>
        <dbReference type="Pfam" id="PF21796"/>
    </source>
</evidence>
<comment type="caution">
    <text evidence="4">The sequence shown here is derived from an EMBL/GenBank/DDBJ whole genome shotgun (WGS) entry which is preliminary data.</text>
</comment>
<evidence type="ECO:0000313" key="4">
    <source>
        <dbReference type="EMBL" id="KAH3676253.1"/>
    </source>
</evidence>
<dbReference type="Pfam" id="PF21796">
    <property type="entry name" value="Cac1_C"/>
    <property type="match status" value="1"/>
</dbReference>
<dbReference type="Proteomes" id="UP000769528">
    <property type="component" value="Unassembled WGS sequence"/>
</dbReference>
<accession>A0A9P8PQ51</accession>
<reference evidence="4" key="2">
    <citation type="submission" date="2021-01" db="EMBL/GenBank/DDBJ databases">
        <authorList>
            <person name="Schikora-Tamarit M.A."/>
        </authorList>
    </citation>
    <scope>NUCLEOTIDE SEQUENCE</scope>
    <source>
        <strain evidence="4">CBS6341</strain>
    </source>
</reference>
<evidence type="ECO:0000256" key="1">
    <source>
        <dbReference type="SAM" id="MobiDB-lite"/>
    </source>
</evidence>
<reference evidence="4" key="1">
    <citation type="journal article" date="2021" name="Open Biol.">
        <title>Shared evolutionary footprints suggest mitochondrial oxidative damage underlies multiple complex I losses in fungi.</title>
        <authorList>
            <person name="Schikora-Tamarit M.A."/>
            <person name="Marcet-Houben M."/>
            <person name="Nosek J."/>
            <person name="Gabaldon T."/>
        </authorList>
    </citation>
    <scope>NUCLEOTIDE SEQUENCE</scope>
    <source>
        <strain evidence="4">CBS6341</strain>
    </source>
</reference>
<feature type="region of interest" description="Disordered" evidence="1">
    <location>
        <begin position="22"/>
        <end position="141"/>
    </location>
</feature>
<keyword evidence="5" id="KW-1185">Reference proteome</keyword>
<feature type="domain" description="Chromatin assembly factor 1 subunit A dimerization" evidence="2">
    <location>
        <begin position="286"/>
        <end position="355"/>
    </location>
</feature>
<dbReference type="Pfam" id="PF12253">
    <property type="entry name" value="CAF1A_dimeriz"/>
    <property type="match status" value="1"/>
</dbReference>
<feature type="compositionally biased region" description="Basic and acidic residues" evidence="1">
    <location>
        <begin position="72"/>
        <end position="141"/>
    </location>
</feature>
<feature type="domain" description="Chromatin assembly factor 1 subunit Cac1-like C-terminal" evidence="3">
    <location>
        <begin position="470"/>
        <end position="525"/>
    </location>
</feature>
<dbReference type="AlphaFoldDB" id="A0A9P8PQ51"/>
<gene>
    <name evidence="4" type="ORF">WICMUC_002130</name>
</gene>
<name>A0A9P8PQ51_9ASCO</name>
<feature type="region of interest" description="Disordered" evidence="1">
    <location>
        <begin position="426"/>
        <end position="457"/>
    </location>
</feature>
<evidence type="ECO:0000313" key="5">
    <source>
        <dbReference type="Proteomes" id="UP000769528"/>
    </source>
</evidence>
<dbReference type="EMBL" id="JAEUBF010000666">
    <property type="protein sequence ID" value="KAH3676253.1"/>
    <property type="molecule type" value="Genomic_DNA"/>
</dbReference>
<proteinExistence type="predicted"/>
<evidence type="ECO:0000259" key="2">
    <source>
        <dbReference type="Pfam" id="PF12253"/>
    </source>
</evidence>
<evidence type="ECO:0008006" key="6">
    <source>
        <dbReference type="Google" id="ProtNLM"/>
    </source>
</evidence>
<protein>
    <recommendedName>
        <fullName evidence="6">Chromatin assembly factor 1 subunit A</fullName>
    </recommendedName>
</protein>
<feature type="compositionally biased region" description="Basic and acidic residues" evidence="1">
    <location>
        <begin position="154"/>
        <end position="174"/>
    </location>
</feature>
<feature type="region of interest" description="Disordered" evidence="1">
    <location>
        <begin position="330"/>
        <end position="353"/>
    </location>
</feature>
<feature type="compositionally biased region" description="Low complexity" evidence="1">
    <location>
        <begin position="428"/>
        <end position="451"/>
    </location>
</feature>
<dbReference type="InterPro" id="IPR048800">
    <property type="entry name" value="Cac1-like_C"/>
</dbReference>
<dbReference type="InterPro" id="IPR022043">
    <property type="entry name" value="CAF1A_DD"/>
</dbReference>
<feature type="region of interest" description="Disordered" evidence="1">
    <location>
        <begin position="154"/>
        <end position="177"/>
    </location>
</feature>
<feature type="compositionally biased region" description="Polar residues" evidence="1">
    <location>
        <begin position="25"/>
        <end position="47"/>
    </location>
</feature>
<feature type="compositionally biased region" description="Polar residues" evidence="1">
    <location>
        <begin position="55"/>
        <end position="71"/>
    </location>
</feature>
<organism evidence="4 5">
    <name type="scientific">Wickerhamomyces mucosus</name>
    <dbReference type="NCBI Taxonomy" id="1378264"/>
    <lineage>
        <taxon>Eukaryota</taxon>
        <taxon>Fungi</taxon>
        <taxon>Dikarya</taxon>
        <taxon>Ascomycota</taxon>
        <taxon>Saccharomycotina</taxon>
        <taxon>Saccharomycetes</taxon>
        <taxon>Phaffomycetales</taxon>
        <taxon>Wickerhamomycetaceae</taxon>
        <taxon>Wickerhamomyces</taxon>
    </lineage>
</organism>